<organism evidence="3 4">
    <name type="scientific">Paracoccus alkanivorans</name>
    <dbReference type="NCBI Taxonomy" id="2116655"/>
    <lineage>
        <taxon>Bacteria</taxon>
        <taxon>Pseudomonadati</taxon>
        <taxon>Pseudomonadota</taxon>
        <taxon>Alphaproteobacteria</taxon>
        <taxon>Rhodobacterales</taxon>
        <taxon>Paracoccaceae</taxon>
        <taxon>Paracoccus</taxon>
    </lineage>
</organism>
<feature type="compositionally biased region" description="Basic and acidic residues" evidence="1">
    <location>
        <begin position="26"/>
        <end position="35"/>
    </location>
</feature>
<evidence type="ECO:0000313" key="4">
    <source>
        <dbReference type="Proteomes" id="UP000273516"/>
    </source>
</evidence>
<reference evidence="3 4" key="1">
    <citation type="submission" date="2018-07" db="EMBL/GenBank/DDBJ databases">
        <authorList>
            <person name="Zhang Y."/>
            <person name="Wang L."/>
            <person name="Ma S."/>
        </authorList>
    </citation>
    <scope>NUCLEOTIDE SEQUENCE [LARGE SCALE GENOMIC DNA]</scope>
    <source>
        <strain evidence="3 4">4-2</strain>
    </source>
</reference>
<feature type="compositionally biased region" description="Basic and acidic residues" evidence="1">
    <location>
        <begin position="10"/>
        <end position="19"/>
    </location>
</feature>
<feature type="domain" description="Flagellar motor switch protein FliN-like C-terminal" evidence="2">
    <location>
        <begin position="290"/>
        <end position="358"/>
    </location>
</feature>
<dbReference type="OrthoDB" id="7824563at2"/>
<keyword evidence="4" id="KW-1185">Reference proteome</keyword>
<proteinExistence type="predicted"/>
<protein>
    <recommendedName>
        <fullName evidence="2">Flagellar motor switch protein FliN-like C-terminal domain-containing protein</fullName>
    </recommendedName>
</protein>
<accession>A0A3M0MY73</accession>
<dbReference type="Gene3D" id="2.30.330.10">
    <property type="entry name" value="SpoA-like"/>
    <property type="match status" value="1"/>
</dbReference>
<gene>
    <name evidence="3" type="ORF">C9E81_06460</name>
</gene>
<evidence type="ECO:0000313" key="3">
    <source>
        <dbReference type="EMBL" id="RMC36317.1"/>
    </source>
</evidence>
<dbReference type="RefSeq" id="WP_122111482.1">
    <property type="nucleotide sequence ID" value="NZ_QOKZ01000002.1"/>
</dbReference>
<dbReference type="EMBL" id="QOKZ01000002">
    <property type="protein sequence ID" value="RMC36317.1"/>
    <property type="molecule type" value="Genomic_DNA"/>
</dbReference>
<name>A0A3M0MY73_9RHOB</name>
<dbReference type="Proteomes" id="UP000273516">
    <property type="component" value="Unassembled WGS sequence"/>
</dbReference>
<dbReference type="AlphaFoldDB" id="A0A3M0MY73"/>
<dbReference type="InterPro" id="IPR001543">
    <property type="entry name" value="FliN-like_C"/>
</dbReference>
<comment type="caution">
    <text evidence="3">The sequence shown here is derived from an EMBL/GenBank/DDBJ whole genome shotgun (WGS) entry which is preliminary data.</text>
</comment>
<evidence type="ECO:0000256" key="1">
    <source>
        <dbReference type="SAM" id="MobiDB-lite"/>
    </source>
</evidence>
<feature type="region of interest" description="Disordered" evidence="1">
    <location>
        <begin position="1"/>
        <end position="49"/>
    </location>
</feature>
<dbReference type="Pfam" id="PF01052">
    <property type="entry name" value="FliMN_C"/>
    <property type="match status" value="1"/>
</dbReference>
<dbReference type="SUPFAM" id="SSF101801">
    <property type="entry name" value="Surface presentation of antigens (SPOA)"/>
    <property type="match status" value="1"/>
</dbReference>
<evidence type="ECO:0000259" key="2">
    <source>
        <dbReference type="Pfam" id="PF01052"/>
    </source>
</evidence>
<sequence length="426" mass="44797">MAQKGQKGGENGKKAEASGKKSAAGIKDKPQKQDSGKQGAEGQENESGQGVLRQLLQARNHSKTELGRAPLLPVPSPTTPAHAAATAIGRAAETLYQLPVQAKSVKLNGLSLAELPELLPEDALLIVLQGAGEAMGVMALCRETVTALIEMQTFSRVTDRPAPRRKLTRADALMCAEFANTLMAELGTELEDRDGFAGIGDFRYATYLDEPRPLALILEDKPFRSLSFGVGLGAKPARKATIFLALPKSAVAEEAEAKTGIADGRAAARQIAPPPSIRHGPDTATLASVVRDVPVEVVGILCRRRITLRELRALGDGQELALPRVTLSDATLELTSGQVLARGKLGEAEGCHAIRLHDPKNLAEEETGAAQPAPMAMRDMDGDVMQVAGPAETAMPVDLSAPDEFLAGSGEEPGANMLPILSSGVI</sequence>
<dbReference type="InterPro" id="IPR036429">
    <property type="entry name" value="SpoA-like_sf"/>
</dbReference>